<accession>A0A916T779</accession>
<feature type="domain" description="Guanylate cyclase" evidence="2">
    <location>
        <begin position="375"/>
        <end position="507"/>
    </location>
</feature>
<keyword evidence="4" id="KW-1185">Reference proteome</keyword>
<name>A0A916T779_9HYPH</name>
<dbReference type="InterPro" id="IPR001054">
    <property type="entry name" value="A/G_cyclase"/>
</dbReference>
<dbReference type="Pfam" id="PF00211">
    <property type="entry name" value="Guanylate_cyc"/>
    <property type="match status" value="1"/>
</dbReference>
<dbReference type="GO" id="GO:0006171">
    <property type="term" value="P:cAMP biosynthetic process"/>
    <property type="evidence" value="ECO:0007669"/>
    <property type="project" value="TreeGrafter"/>
</dbReference>
<dbReference type="CDD" id="cd07302">
    <property type="entry name" value="CHD"/>
    <property type="match status" value="1"/>
</dbReference>
<dbReference type="AlphaFoldDB" id="A0A916T779"/>
<protein>
    <recommendedName>
        <fullName evidence="2">Guanylate cyclase domain-containing protein</fullName>
    </recommendedName>
</protein>
<dbReference type="InterPro" id="IPR050697">
    <property type="entry name" value="Adenylyl/Guanylyl_Cyclase_3/4"/>
</dbReference>
<dbReference type="Gene3D" id="3.30.70.1230">
    <property type="entry name" value="Nucleotide cyclase"/>
    <property type="match status" value="1"/>
</dbReference>
<dbReference type="SMART" id="SM00044">
    <property type="entry name" value="CYCc"/>
    <property type="match status" value="1"/>
</dbReference>
<evidence type="ECO:0000256" key="1">
    <source>
        <dbReference type="SAM" id="Phobius"/>
    </source>
</evidence>
<dbReference type="SMART" id="SM01080">
    <property type="entry name" value="CHASE2"/>
    <property type="match status" value="1"/>
</dbReference>
<reference evidence="3" key="2">
    <citation type="submission" date="2020-09" db="EMBL/GenBank/DDBJ databases">
        <authorList>
            <person name="Sun Q."/>
            <person name="Zhou Y."/>
        </authorList>
    </citation>
    <scope>NUCLEOTIDE SEQUENCE</scope>
    <source>
        <strain evidence="3">CGMCC 1.12426</strain>
    </source>
</reference>
<feature type="transmembrane region" description="Helical" evidence="1">
    <location>
        <begin position="285"/>
        <end position="303"/>
    </location>
</feature>
<dbReference type="GO" id="GO:0035556">
    <property type="term" value="P:intracellular signal transduction"/>
    <property type="evidence" value="ECO:0007669"/>
    <property type="project" value="InterPro"/>
</dbReference>
<proteinExistence type="predicted"/>
<dbReference type="InterPro" id="IPR007890">
    <property type="entry name" value="CHASE2"/>
</dbReference>
<gene>
    <name evidence="3" type="ORF">GCM10011316_02900</name>
</gene>
<keyword evidence="1" id="KW-0812">Transmembrane</keyword>
<evidence type="ECO:0000313" key="4">
    <source>
        <dbReference type="Proteomes" id="UP000605148"/>
    </source>
</evidence>
<keyword evidence="1" id="KW-1133">Transmembrane helix</keyword>
<feature type="transmembrane region" description="Helical" evidence="1">
    <location>
        <begin position="309"/>
        <end position="330"/>
    </location>
</feature>
<dbReference type="Pfam" id="PF05226">
    <property type="entry name" value="CHASE2"/>
    <property type="match status" value="1"/>
</dbReference>
<dbReference type="EMBL" id="BMFA01000001">
    <property type="protein sequence ID" value="GGB34224.1"/>
    <property type="molecule type" value="Genomic_DNA"/>
</dbReference>
<sequence length="618" mass="66408">MLAILVALPVAGRLDPILGDFAVLNLAPDDSGARDRIVVVTITEDTLAGFPYRSPIDREFLAELLLTLDRMDPASVGLDILLDGPSEPAKDAALLGALDTIQTPAILASVSDSFLTVRQSAYLKEVLEDRVAGSVELQRDDADGILRHLPKRQDDTPLFTEAVAGKAFPVSHFDNRIRYQAHSGAFAKYPAHTVAFLPEDWFAEKHVLIGTDLPGVDRHPTPLASLEGAASGSLAGIEVHAHVLAQLLSGRTLPVPTFAQTIGLLSIITVVAALGFSLVNRPKTFFVWFAAALVSYLGLAFAGMHEGVFVLPVLGPAVAALTCVFLLALVKWRHDRMERAFVVSAFEKYVSPAVVRRLASGEVPLALGGEKRLVTYIFTDLEGFTSLSEKLPPDQVADILNGYLDAVCDVVFKHGATLDKLIGDAVVCFLGAPEDNPKQAETAVALALELDATAEQYRASLQKRGVRLGVTRIGVHSGEAVIGNFGGGRFFDYTGVGDTVNTAARLEGANKYLGSRICVSEAVASACPNRAFRPLGDLVLKGRSQGLRCHEPLSETEAEEDWVADYREAFKLLGSGSAQAQTLFERVLSYRPQDGPSRLHLKRLRNGETGATVVLSEK</sequence>
<evidence type="ECO:0000259" key="2">
    <source>
        <dbReference type="PROSITE" id="PS50125"/>
    </source>
</evidence>
<dbReference type="Proteomes" id="UP000605148">
    <property type="component" value="Unassembled WGS sequence"/>
</dbReference>
<feature type="transmembrane region" description="Helical" evidence="1">
    <location>
        <begin position="258"/>
        <end position="278"/>
    </location>
</feature>
<evidence type="ECO:0000313" key="3">
    <source>
        <dbReference type="EMBL" id="GGB34224.1"/>
    </source>
</evidence>
<reference evidence="3" key="1">
    <citation type="journal article" date="2014" name="Int. J. Syst. Evol. Microbiol.">
        <title>Complete genome sequence of Corynebacterium casei LMG S-19264T (=DSM 44701T), isolated from a smear-ripened cheese.</title>
        <authorList>
            <consortium name="US DOE Joint Genome Institute (JGI-PGF)"/>
            <person name="Walter F."/>
            <person name="Albersmeier A."/>
            <person name="Kalinowski J."/>
            <person name="Ruckert C."/>
        </authorList>
    </citation>
    <scope>NUCLEOTIDE SEQUENCE</scope>
    <source>
        <strain evidence="3">CGMCC 1.12426</strain>
    </source>
</reference>
<dbReference type="PANTHER" id="PTHR43081:SF1">
    <property type="entry name" value="ADENYLATE CYCLASE, TERMINAL-DIFFERENTIATION SPECIFIC"/>
    <property type="match status" value="1"/>
</dbReference>
<keyword evidence="1" id="KW-0472">Membrane</keyword>
<dbReference type="GO" id="GO:0004016">
    <property type="term" value="F:adenylate cyclase activity"/>
    <property type="evidence" value="ECO:0007669"/>
    <property type="project" value="UniProtKB-ARBA"/>
</dbReference>
<dbReference type="PROSITE" id="PS50125">
    <property type="entry name" value="GUANYLATE_CYCLASE_2"/>
    <property type="match status" value="1"/>
</dbReference>
<dbReference type="SUPFAM" id="SSF55073">
    <property type="entry name" value="Nucleotide cyclase"/>
    <property type="match status" value="1"/>
</dbReference>
<dbReference type="InterPro" id="IPR029787">
    <property type="entry name" value="Nucleotide_cyclase"/>
</dbReference>
<comment type="caution">
    <text evidence="3">The sequence shown here is derived from an EMBL/GenBank/DDBJ whole genome shotgun (WGS) entry which is preliminary data.</text>
</comment>
<dbReference type="PANTHER" id="PTHR43081">
    <property type="entry name" value="ADENYLATE CYCLASE, TERMINAL-DIFFERENTIATION SPECIFIC-RELATED"/>
    <property type="match status" value="1"/>
</dbReference>
<organism evidence="3 4">
    <name type="scientific">Roseibium aquae</name>
    <dbReference type="NCBI Taxonomy" id="1323746"/>
    <lineage>
        <taxon>Bacteria</taxon>
        <taxon>Pseudomonadati</taxon>
        <taxon>Pseudomonadota</taxon>
        <taxon>Alphaproteobacteria</taxon>
        <taxon>Hyphomicrobiales</taxon>
        <taxon>Stappiaceae</taxon>
        <taxon>Roseibium</taxon>
    </lineage>
</organism>